<comment type="caution">
    <text evidence="3">The sequence shown here is derived from an EMBL/GenBank/DDBJ whole genome shotgun (WGS) entry which is preliminary data.</text>
</comment>
<name>A0A944MBQ2_9GAMM</name>
<organism evidence="3 4">
    <name type="scientific">Candidatus Thiodiazotropha taylori</name>
    <dbReference type="NCBI Taxonomy" id="2792791"/>
    <lineage>
        <taxon>Bacteria</taxon>
        <taxon>Pseudomonadati</taxon>
        <taxon>Pseudomonadota</taxon>
        <taxon>Gammaproteobacteria</taxon>
        <taxon>Chromatiales</taxon>
        <taxon>Sedimenticolaceae</taxon>
        <taxon>Candidatus Thiodiazotropha</taxon>
    </lineage>
</organism>
<gene>
    <name evidence="3" type="ORF">KME65_18380</name>
</gene>
<feature type="domain" description="DUF7577" evidence="2">
    <location>
        <begin position="77"/>
        <end position="101"/>
    </location>
</feature>
<dbReference type="SUPFAM" id="SSF54913">
    <property type="entry name" value="GlnB-like"/>
    <property type="match status" value="1"/>
</dbReference>
<reference evidence="3 4" key="1">
    <citation type="submission" date="2021-05" db="EMBL/GenBank/DDBJ databases">
        <title>Genetic and Functional Diversity in Clade A Lucinid endosymbionts from the Bahamas.</title>
        <authorList>
            <person name="Giani N.M."/>
            <person name="Engel A.S."/>
            <person name="Campbell B.J."/>
        </authorList>
    </citation>
    <scope>NUCLEOTIDE SEQUENCE [LARGE SCALE GENOMIC DNA]</scope>
    <source>
        <strain evidence="3">LUC16012Gg_MoonRockCtena</strain>
    </source>
</reference>
<evidence type="ECO:0000313" key="3">
    <source>
        <dbReference type="EMBL" id="MBT2990929.1"/>
    </source>
</evidence>
<dbReference type="InterPro" id="IPR018551">
    <property type="entry name" value="DUF2007"/>
</dbReference>
<evidence type="ECO:0000259" key="2">
    <source>
        <dbReference type="Pfam" id="PF24463"/>
    </source>
</evidence>
<protein>
    <submittedName>
        <fullName evidence="3">DUF2007 domain-containing protein</fullName>
    </submittedName>
</protein>
<dbReference type="AlphaFoldDB" id="A0A944MBQ2"/>
<sequence length="106" mass="11979">MRELYQAADRVEAQVLKDYLDREGVETVIIGDHLSGAVGELPADIFPTLWVLDENDLERAKRLTERFFNRPPVSGTAWRCAVCGERIEPGFEVCWNCGSPNPNDNE</sequence>
<accession>A0A944MBQ2</accession>
<evidence type="ECO:0000259" key="1">
    <source>
        <dbReference type="Pfam" id="PF09413"/>
    </source>
</evidence>
<dbReference type="Gene3D" id="3.30.70.790">
    <property type="entry name" value="UreE, C-terminal domain"/>
    <property type="match status" value="1"/>
</dbReference>
<proteinExistence type="predicted"/>
<dbReference type="EMBL" id="JAHHGM010000024">
    <property type="protein sequence ID" value="MBT2990929.1"/>
    <property type="molecule type" value="Genomic_DNA"/>
</dbReference>
<dbReference type="InterPro" id="IPR011322">
    <property type="entry name" value="N-reg_PII-like_a/b"/>
</dbReference>
<dbReference type="Pfam" id="PF09413">
    <property type="entry name" value="DUF2007"/>
    <property type="match status" value="1"/>
</dbReference>
<evidence type="ECO:0000313" key="4">
    <source>
        <dbReference type="Proteomes" id="UP000770889"/>
    </source>
</evidence>
<dbReference type="Proteomes" id="UP000770889">
    <property type="component" value="Unassembled WGS sequence"/>
</dbReference>
<dbReference type="Pfam" id="PF24463">
    <property type="entry name" value="DUF7577"/>
    <property type="match status" value="1"/>
</dbReference>
<dbReference type="InterPro" id="IPR055999">
    <property type="entry name" value="DUF7577"/>
</dbReference>
<feature type="domain" description="DUF2007" evidence="1">
    <location>
        <begin position="1"/>
        <end position="66"/>
    </location>
</feature>